<dbReference type="PANTHER" id="PTHR47064:SF2">
    <property type="entry name" value="SMP-30_GLUCONOLACTONASE_LRE-LIKE REGION DOMAIN-CONTAINING PROTEIN-RELATED"/>
    <property type="match status" value="1"/>
</dbReference>
<protein>
    <recommendedName>
        <fullName evidence="4">SMP-30/Gluconolactonase/LRE-like region domain-containing protein</fullName>
    </recommendedName>
</protein>
<evidence type="ECO:0000313" key="3">
    <source>
        <dbReference type="Proteomes" id="UP000184383"/>
    </source>
</evidence>
<keyword evidence="3" id="KW-1185">Reference proteome</keyword>
<reference evidence="3" key="1">
    <citation type="journal article" date="2017" name="Genome Biol.">
        <title>Comparative genomics reveals high biological diversity and specific adaptations in the industrially and medically important fungal genus Aspergillus.</title>
        <authorList>
            <person name="de Vries R.P."/>
            <person name="Riley R."/>
            <person name="Wiebenga A."/>
            <person name="Aguilar-Osorio G."/>
            <person name="Amillis S."/>
            <person name="Uchima C.A."/>
            <person name="Anderluh G."/>
            <person name="Asadollahi M."/>
            <person name="Askin M."/>
            <person name="Barry K."/>
            <person name="Battaglia E."/>
            <person name="Bayram O."/>
            <person name="Benocci T."/>
            <person name="Braus-Stromeyer S.A."/>
            <person name="Caldana C."/>
            <person name="Canovas D."/>
            <person name="Cerqueira G.C."/>
            <person name="Chen F."/>
            <person name="Chen W."/>
            <person name="Choi C."/>
            <person name="Clum A."/>
            <person name="Dos Santos R.A."/>
            <person name="Damasio A.R."/>
            <person name="Diallinas G."/>
            <person name="Emri T."/>
            <person name="Fekete E."/>
            <person name="Flipphi M."/>
            <person name="Freyberg S."/>
            <person name="Gallo A."/>
            <person name="Gournas C."/>
            <person name="Habgood R."/>
            <person name="Hainaut M."/>
            <person name="Harispe M.L."/>
            <person name="Henrissat B."/>
            <person name="Hilden K.S."/>
            <person name="Hope R."/>
            <person name="Hossain A."/>
            <person name="Karabika E."/>
            <person name="Karaffa L."/>
            <person name="Karanyi Z."/>
            <person name="Krasevec N."/>
            <person name="Kuo A."/>
            <person name="Kusch H."/>
            <person name="LaButti K."/>
            <person name="Lagendijk E.L."/>
            <person name="Lapidus A."/>
            <person name="Levasseur A."/>
            <person name="Lindquist E."/>
            <person name="Lipzen A."/>
            <person name="Logrieco A.F."/>
            <person name="MacCabe A."/>
            <person name="Maekelae M.R."/>
            <person name="Malavazi I."/>
            <person name="Melin P."/>
            <person name="Meyer V."/>
            <person name="Mielnichuk N."/>
            <person name="Miskei M."/>
            <person name="Molnar A.P."/>
            <person name="Mule G."/>
            <person name="Ngan C.Y."/>
            <person name="Orejas M."/>
            <person name="Orosz E."/>
            <person name="Ouedraogo J.P."/>
            <person name="Overkamp K.M."/>
            <person name="Park H.-S."/>
            <person name="Perrone G."/>
            <person name="Piumi F."/>
            <person name="Punt P.J."/>
            <person name="Ram A.F."/>
            <person name="Ramon A."/>
            <person name="Rauscher S."/>
            <person name="Record E."/>
            <person name="Riano-Pachon D.M."/>
            <person name="Robert V."/>
            <person name="Roehrig J."/>
            <person name="Ruller R."/>
            <person name="Salamov A."/>
            <person name="Salih N.S."/>
            <person name="Samson R.A."/>
            <person name="Sandor E."/>
            <person name="Sanguinetti M."/>
            <person name="Schuetze T."/>
            <person name="Sepcic K."/>
            <person name="Shelest E."/>
            <person name="Sherlock G."/>
            <person name="Sophianopoulou V."/>
            <person name="Squina F.M."/>
            <person name="Sun H."/>
            <person name="Susca A."/>
            <person name="Todd R.B."/>
            <person name="Tsang A."/>
            <person name="Unkles S.E."/>
            <person name="van de Wiele N."/>
            <person name="van Rossen-Uffink D."/>
            <person name="Oliveira J.V."/>
            <person name="Vesth T.C."/>
            <person name="Visser J."/>
            <person name="Yu J.-H."/>
            <person name="Zhou M."/>
            <person name="Andersen M.R."/>
            <person name="Archer D.B."/>
            <person name="Baker S.E."/>
            <person name="Benoit I."/>
            <person name="Brakhage A.A."/>
            <person name="Braus G.H."/>
            <person name="Fischer R."/>
            <person name="Frisvad J.C."/>
            <person name="Goldman G.H."/>
            <person name="Houbraken J."/>
            <person name="Oakley B."/>
            <person name="Pocsi I."/>
            <person name="Scazzocchio C."/>
            <person name="Seiboth B."/>
            <person name="vanKuyk P.A."/>
            <person name="Wortman J."/>
            <person name="Dyer P.S."/>
            <person name="Grigoriev I.V."/>
        </authorList>
    </citation>
    <scope>NUCLEOTIDE SEQUENCE [LARGE SCALE GENOMIC DNA]</scope>
    <source>
        <strain evidence="3">DTO 134E9</strain>
    </source>
</reference>
<dbReference type="STRING" id="1073089.A0A1L9RI88"/>
<feature type="signal peptide" evidence="1">
    <location>
        <begin position="1"/>
        <end position="25"/>
    </location>
</feature>
<dbReference type="PANTHER" id="PTHR47064">
    <property type="entry name" value="PUTATIVE (AFU_ORTHOLOGUE AFUA_1G08990)-RELATED"/>
    <property type="match status" value="1"/>
</dbReference>
<dbReference type="RefSeq" id="XP_040688259.1">
    <property type="nucleotide sequence ID" value="XM_040833320.1"/>
</dbReference>
<dbReference type="AlphaFoldDB" id="A0A1L9RI88"/>
<dbReference type="InterPro" id="IPR052988">
    <property type="entry name" value="Oryzine_lactonohydrolase"/>
</dbReference>
<name>A0A1L9RI88_ASPWE</name>
<proteinExistence type="predicted"/>
<dbReference type="EMBL" id="KV878213">
    <property type="protein sequence ID" value="OJJ34583.1"/>
    <property type="molecule type" value="Genomic_DNA"/>
</dbReference>
<dbReference type="VEuPathDB" id="FungiDB:ASPWEDRAFT_29711"/>
<gene>
    <name evidence="2" type="ORF">ASPWEDRAFT_29711</name>
</gene>
<evidence type="ECO:0008006" key="4">
    <source>
        <dbReference type="Google" id="ProtNLM"/>
    </source>
</evidence>
<dbReference type="OrthoDB" id="423498at2759"/>
<dbReference type="GeneID" id="63749168"/>
<dbReference type="InterPro" id="IPR011042">
    <property type="entry name" value="6-blade_b-propeller_TolB-like"/>
</dbReference>
<dbReference type="Proteomes" id="UP000184383">
    <property type="component" value="Unassembled WGS sequence"/>
</dbReference>
<accession>A0A1L9RI88</accession>
<feature type="chain" id="PRO_5012182944" description="SMP-30/Gluconolactonase/LRE-like region domain-containing protein" evidence="1">
    <location>
        <begin position="26"/>
        <end position="403"/>
    </location>
</feature>
<organism evidence="2 3">
    <name type="scientific">Aspergillus wentii DTO 134E9</name>
    <dbReference type="NCBI Taxonomy" id="1073089"/>
    <lineage>
        <taxon>Eukaryota</taxon>
        <taxon>Fungi</taxon>
        <taxon>Dikarya</taxon>
        <taxon>Ascomycota</taxon>
        <taxon>Pezizomycotina</taxon>
        <taxon>Eurotiomycetes</taxon>
        <taxon>Eurotiomycetidae</taxon>
        <taxon>Eurotiales</taxon>
        <taxon>Aspergillaceae</taxon>
        <taxon>Aspergillus</taxon>
        <taxon>Aspergillus subgen. Cremei</taxon>
    </lineage>
</organism>
<evidence type="ECO:0000256" key="1">
    <source>
        <dbReference type="SAM" id="SignalP"/>
    </source>
</evidence>
<evidence type="ECO:0000313" key="2">
    <source>
        <dbReference type="EMBL" id="OJJ34583.1"/>
    </source>
</evidence>
<dbReference type="Gene3D" id="2.120.10.30">
    <property type="entry name" value="TolB, C-terminal domain"/>
    <property type="match status" value="1"/>
</dbReference>
<keyword evidence="1" id="KW-0732">Signal</keyword>
<dbReference type="SUPFAM" id="SSF63829">
    <property type="entry name" value="Calcium-dependent phosphotriesterase"/>
    <property type="match status" value="1"/>
</dbReference>
<sequence length="403" mass="42590">MATLGNFVTVAFGSVLSTLLGPTGTSHIPDTWTYLLPGTFISDLHGTFLADTSTSDASINRRLGSAASGVITCYQPAELSFCHRDLVAEVLLDLPGSGAFYEAGIYVPFLNEVWFTGNYARYPSPSQATAYNLQDGTVRNITQVPYGAGGTYFDGLVYMGNIPPTPGTTTIDPSTLETTTIFNSYFGLPFSLVDDIAWATHPTTNKSYLFFTTFFTALEPDGPTVPITSPVLLPNGVWRWDPDEKILLPIISRLDIVVPNGITVSPDHKTLYITDSLGTGAGGVGEGNQGYAPTAGPSIYAYDLNDAMLPVNRRQFGLARTGYPDGVHVDDAGRVWTAEGEGIVIRSAAGKVLAVFNSAAFGVAPGHGGQISNFALAGDMLVVGGGDRLYGVRLGETVATGCS</sequence>